<dbReference type="PANTHER" id="PTHR11804">
    <property type="entry name" value="PROTEASE M3 THIMET OLIGOPEPTIDASE-RELATED"/>
    <property type="match status" value="1"/>
</dbReference>
<dbReference type="GO" id="GO:0006627">
    <property type="term" value="P:protein processing involved in protein targeting to mitochondrion"/>
    <property type="evidence" value="ECO:0007669"/>
    <property type="project" value="TreeGrafter"/>
</dbReference>
<protein>
    <submittedName>
        <fullName evidence="11">Mitochondrial intermediate peptidase</fullName>
    </submittedName>
</protein>
<keyword evidence="9" id="KW-0496">Mitochondrion</keyword>
<dbReference type="GO" id="GO:0046872">
    <property type="term" value="F:metal ion binding"/>
    <property type="evidence" value="ECO:0007669"/>
    <property type="project" value="UniProtKB-UniRule"/>
</dbReference>
<comment type="caution">
    <text evidence="11">The sequence shown here is derived from an EMBL/GenBank/DDBJ whole genome shotgun (WGS) entry which is preliminary data.</text>
</comment>
<keyword evidence="5 10" id="KW-0378">Hydrolase</keyword>
<keyword evidence="6 10" id="KW-0862">Zinc</keyword>
<dbReference type="PANTHER" id="PTHR11804:SF79">
    <property type="entry name" value="MITOCHONDRIAL INTERMEDIATE PEPTIDASE"/>
    <property type="match status" value="1"/>
</dbReference>
<keyword evidence="3 10" id="KW-0645">Protease</keyword>
<sequence>MFLSTLRGDISKGAFIRKRILGATVLFGNSKAVSTWGQLTHAFDTQRSKFILPKTTGLFGVPELYDSSGFSVLCKQVLSESQGLVDDALCLAREIKNGQKSAVNLITKFDHLSNTICNVADLAEFVRLTHPNTEYQRSAGEASLAINGFVEKLNTNVELYNALTSSLQSTSASELDEESRHVAESLVFDFEQSGIHLDALKRSKFVKLQDSILRLGSQFVAGTSAPTHFPKKFWPSNVRHGFQSDDEYIQIDGLCYDLPDPELREIVYKAYMHSNPTQLAVLDDLLEARHNLAKLVGFPSFLSRSLRGTMAETPETVNEFLTMLAKKIQPVVSNDNKLLTNFKQGNNSDGAIMPWDTQYFTGLAKSQLVQNFPVMLNEYFSLGTCMEGLNMIFQRIYGITLEPTEPKPGEVWHPLVVKLTVKHEDEGILGYIYCDLYYRDNKVQQDCHFTIRGGCQLPDGSYQSPVVSIVCNFPPPQQQKVTLLSHSMIENLFHEMGHAMHSMLGRTQYQHITGTRTATDFVEVPSILMEYYVWNPTILSQVGRHYRSGKPLPEEAVQKLCQSRSLFSSLEMQTQVFYSMVDQTYHSKHPLGKTTTEILKELQMKYMSSPYIEGTSWQQRFSHLHGGYAGRYYSYLWCRAVASRIWNEWFKDDPLSREAGERYRQTFLKYGGGRDPRKLVEDMLGQEISVQDLVNALENELHATV</sequence>
<dbReference type="Gene3D" id="1.10.1370.10">
    <property type="entry name" value="Neurolysin, domain 3"/>
    <property type="match status" value="1"/>
</dbReference>
<dbReference type="SUPFAM" id="SSF55486">
    <property type="entry name" value="Metalloproteases ('zincins'), catalytic domain"/>
    <property type="match status" value="1"/>
</dbReference>
<dbReference type="InterPro" id="IPR045090">
    <property type="entry name" value="Pept_M3A_M3B"/>
</dbReference>
<dbReference type="FunFam" id="3.40.390.10:FF:000013">
    <property type="entry name" value="Mitochondrial intermediate peptidase"/>
    <property type="match status" value="1"/>
</dbReference>
<comment type="cofactor">
    <cofactor evidence="10">
        <name>Zn(2+)</name>
        <dbReference type="ChEBI" id="CHEBI:29105"/>
    </cofactor>
    <text evidence="10">Binds 1 zinc ion.</text>
</comment>
<dbReference type="InterPro" id="IPR001567">
    <property type="entry name" value="Pept_M3A_M3B_dom"/>
</dbReference>
<evidence type="ECO:0000256" key="4">
    <source>
        <dbReference type="ARBA" id="ARBA00022723"/>
    </source>
</evidence>
<gene>
    <name evidence="11" type="ORF">PACLA_8A044353</name>
</gene>
<keyword evidence="8 10" id="KW-0482">Metalloprotease</keyword>
<organism evidence="11 12">
    <name type="scientific">Paramuricea clavata</name>
    <name type="common">Red gorgonian</name>
    <name type="synonym">Violescent sea-whip</name>
    <dbReference type="NCBI Taxonomy" id="317549"/>
    <lineage>
        <taxon>Eukaryota</taxon>
        <taxon>Metazoa</taxon>
        <taxon>Cnidaria</taxon>
        <taxon>Anthozoa</taxon>
        <taxon>Octocorallia</taxon>
        <taxon>Malacalcyonacea</taxon>
        <taxon>Plexauridae</taxon>
        <taxon>Paramuricea</taxon>
    </lineage>
</organism>
<dbReference type="OrthoDB" id="17530at2759"/>
<dbReference type="GO" id="GO:0006518">
    <property type="term" value="P:peptide metabolic process"/>
    <property type="evidence" value="ECO:0007669"/>
    <property type="project" value="TreeGrafter"/>
</dbReference>
<dbReference type="GO" id="GO:0004222">
    <property type="term" value="F:metalloendopeptidase activity"/>
    <property type="evidence" value="ECO:0007669"/>
    <property type="project" value="InterPro"/>
</dbReference>
<reference evidence="11" key="1">
    <citation type="submission" date="2020-04" db="EMBL/GenBank/DDBJ databases">
        <authorList>
            <person name="Alioto T."/>
            <person name="Alioto T."/>
            <person name="Gomez Garrido J."/>
        </authorList>
    </citation>
    <scope>NUCLEOTIDE SEQUENCE</scope>
    <source>
        <strain evidence="11">A484AB</strain>
    </source>
</reference>
<name>A0A7D9DEF5_PARCT</name>
<evidence type="ECO:0000256" key="7">
    <source>
        <dbReference type="ARBA" id="ARBA00022946"/>
    </source>
</evidence>
<evidence type="ECO:0000256" key="5">
    <source>
        <dbReference type="ARBA" id="ARBA00022801"/>
    </source>
</evidence>
<keyword evidence="7" id="KW-0809">Transit peptide</keyword>
<dbReference type="AlphaFoldDB" id="A0A7D9DEF5"/>
<comment type="similarity">
    <text evidence="2 10">Belongs to the peptidase M3 family.</text>
</comment>
<evidence type="ECO:0000256" key="10">
    <source>
        <dbReference type="RuleBase" id="RU003435"/>
    </source>
</evidence>
<keyword evidence="12" id="KW-1185">Reference proteome</keyword>
<accession>A0A7D9DEF5</accession>
<dbReference type="InterPro" id="IPR024079">
    <property type="entry name" value="MetalloPept_cat_dom_sf"/>
</dbReference>
<dbReference type="Proteomes" id="UP001152795">
    <property type="component" value="Unassembled WGS sequence"/>
</dbReference>
<dbReference type="CDD" id="cd06457">
    <property type="entry name" value="M3A_MIP"/>
    <property type="match status" value="1"/>
</dbReference>
<keyword evidence="4 10" id="KW-0479">Metal-binding</keyword>
<dbReference type="InterPro" id="IPR033851">
    <property type="entry name" value="M3A_MIP"/>
</dbReference>
<evidence type="ECO:0000256" key="6">
    <source>
        <dbReference type="ARBA" id="ARBA00022833"/>
    </source>
</evidence>
<evidence type="ECO:0000256" key="8">
    <source>
        <dbReference type="ARBA" id="ARBA00023049"/>
    </source>
</evidence>
<evidence type="ECO:0000313" key="11">
    <source>
        <dbReference type="EMBL" id="CAB3983786.1"/>
    </source>
</evidence>
<evidence type="ECO:0000256" key="3">
    <source>
        <dbReference type="ARBA" id="ARBA00022670"/>
    </source>
</evidence>
<dbReference type="GO" id="GO:0005739">
    <property type="term" value="C:mitochondrion"/>
    <property type="evidence" value="ECO:0007669"/>
    <property type="project" value="UniProtKB-SubCell"/>
</dbReference>
<evidence type="ECO:0000256" key="2">
    <source>
        <dbReference type="ARBA" id="ARBA00006040"/>
    </source>
</evidence>
<comment type="subcellular location">
    <subcellularLocation>
        <location evidence="1">Mitochondrion</location>
    </subcellularLocation>
</comment>
<evidence type="ECO:0000313" key="12">
    <source>
        <dbReference type="Proteomes" id="UP001152795"/>
    </source>
</evidence>
<proteinExistence type="inferred from homology"/>
<dbReference type="InterPro" id="IPR024077">
    <property type="entry name" value="Neurolysin/TOP_dom2"/>
</dbReference>
<evidence type="ECO:0000256" key="1">
    <source>
        <dbReference type="ARBA" id="ARBA00004173"/>
    </source>
</evidence>
<evidence type="ECO:0000256" key="9">
    <source>
        <dbReference type="ARBA" id="ARBA00023128"/>
    </source>
</evidence>
<dbReference type="Gene3D" id="3.40.390.10">
    <property type="entry name" value="Collagenase (Catalytic Domain)"/>
    <property type="match status" value="1"/>
</dbReference>
<dbReference type="EMBL" id="CACRXK020000656">
    <property type="protein sequence ID" value="CAB3983786.1"/>
    <property type="molecule type" value="Genomic_DNA"/>
</dbReference>
<dbReference type="Pfam" id="PF01432">
    <property type="entry name" value="Peptidase_M3"/>
    <property type="match status" value="1"/>
</dbReference>